<reference evidence="1" key="1">
    <citation type="submission" date="2018-04" db="EMBL/GenBank/DDBJ databases">
        <title>Transcriptome of Schizaphis graminum biotype I.</title>
        <authorList>
            <person name="Scully E.D."/>
            <person name="Geib S.M."/>
            <person name="Palmer N.A."/>
            <person name="Koch K."/>
            <person name="Bradshaw J."/>
            <person name="Heng-Moss T."/>
            <person name="Sarath G."/>
        </authorList>
    </citation>
    <scope>NUCLEOTIDE SEQUENCE</scope>
</reference>
<name>A0A2S2P081_SCHGA</name>
<dbReference type="AlphaFoldDB" id="A0A2S2P081"/>
<proteinExistence type="predicted"/>
<accession>A0A2S2P081</accession>
<gene>
    <name evidence="1" type="ORF">g.2394</name>
</gene>
<protein>
    <submittedName>
        <fullName evidence="1">Uncharacterized protein</fullName>
    </submittedName>
</protein>
<organism evidence="1">
    <name type="scientific">Schizaphis graminum</name>
    <name type="common">Green bug aphid</name>
    <dbReference type="NCBI Taxonomy" id="13262"/>
    <lineage>
        <taxon>Eukaryota</taxon>
        <taxon>Metazoa</taxon>
        <taxon>Ecdysozoa</taxon>
        <taxon>Arthropoda</taxon>
        <taxon>Hexapoda</taxon>
        <taxon>Insecta</taxon>
        <taxon>Pterygota</taxon>
        <taxon>Neoptera</taxon>
        <taxon>Paraneoptera</taxon>
        <taxon>Hemiptera</taxon>
        <taxon>Sternorrhyncha</taxon>
        <taxon>Aphidomorpha</taxon>
        <taxon>Aphidoidea</taxon>
        <taxon>Aphididae</taxon>
        <taxon>Aphidini</taxon>
        <taxon>Schizaphis</taxon>
    </lineage>
</organism>
<sequence length="102" mass="12072">MCQPRARLLVAVRAHIPTETQQKFVLARIFMLSSPPDDKRFPFHRYFRACERCYTFLYDNRITVCPCSRDAPHLVIGRKRIPNVCECVYRLCDYAIMRVCTL</sequence>
<evidence type="ECO:0000313" key="1">
    <source>
        <dbReference type="EMBL" id="MBY22845.1"/>
    </source>
</evidence>
<dbReference type="EMBL" id="GGMR01010226">
    <property type="protein sequence ID" value="MBY22845.1"/>
    <property type="molecule type" value="Transcribed_RNA"/>
</dbReference>